<feature type="region of interest" description="Disordered" evidence="2">
    <location>
        <begin position="425"/>
        <end position="470"/>
    </location>
</feature>
<feature type="compositionally biased region" description="Polar residues" evidence="2">
    <location>
        <begin position="1"/>
        <end position="12"/>
    </location>
</feature>
<keyword evidence="1" id="KW-0862">Zinc</keyword>
<dbReference type="GO" id="GO:0003723">
    <property type="term" value="F:RNA binding"/>
    <property type="evidence" value="ECO:0007669"/>
    <property type="project" value="InterPro"/>
</dbReference>
<dbReference type="Gene3D" id="4.10.60.10">
    <property type="entry name" value="Zinc finger, CCHC-type"/>
    <property type="match status" value="1"/>
</dbReference>
<accession>A0A8J6HLU6</accession>
<keyword evidence="1" id="KW-0479">Metal-binding</keyword>
<dbReference type="GO" id="GO:0008270">
    <property type="term" value="F:zinc ion binding"/>
    <property type="evidence" value="ECO:0007669"/>
    <property type="project" value="UniProtKB-KW"/>
</dbReference>
<dbReference type="PANTHER" id="PTHR22639">
    <property type="entry name" value="GAG-RELATED PROTEIN"/>
    <property type="match status" value="1"/>
</dbReference>
<dbReference type="AlphaFoldDB" id="A0A8J6HLU6"/>
<feature type="compositionally biased region" description="Basic and acidic residues" evidence="2">
    <location>
        <begin position="391"/>
        <end position="400"/>
    </location>
</feature>
<dbReference type="InterPro" id="IPR036875">
    <property type="entry name" value="Znf_CCHC_sf"/>
</dbReference>
<feature type="region of interest" description="Disordered" evidence="2">
    <location>
        <begin position="391"/>
        <end position="411"/>
    </location>
</feature>
<evidence type="ECO:0000313" key="5">
    <source>
        <dbReference type="Proteomes" id="UP000719412"/>
    </source>
</evidence>
<proteinExistence type="predicted"/>
<feature type="region of interest" description="Disordered" evidence="2">
    <location>
        <begin position="1"/>
        <end position="22"/>
    </location>
</feature>
<evidence type="ECO:0000313" key="4">
    <source>
        <dbReference type="EMBL" id="KAH0816672.1"/>
    </source>
</evidence>
<dbReference type="InterPro" id="IPR001878">
    <property type="entry name" value="Znf_CCHC"/>
</dbReference>
<feature type="compositionally biased region" description="Basic and acidic residues" evidence="2">
    <location>
        <begin position="456"/>
        <end position="465"/>
    </location>
</feature>
<dbReference type="SUPFAM" id="SSF57756">
    <property type="entry name" value="Retrovirus zinc finger-like domains"/>
    <property type="match status" value="1"/>
</dbReference>
<name>A0A8J6HLU6_TENMO</name>
<protein>
    <recommendedName>
        <fullName evidence="3">CCHC-type domain-containing protein</fullName>
    </recommendedName>
</protein>
<dbReference type="PANTHER" id="PTHR22639:SF3">
    <property type="entry name" value="ZINC FINGER CCHC DOMAIN-CONTAINING PROTEIN 3"/>
    <property type="match status" value="1"/>
</dbReference>
<sequence>MGRSGQVRSTRSIPADEKRRERKTYALVVEDEGKDFKEILNSVKSKIGSDSTGDAIRSVRSTRGGKLLVTTGKSDEDLEALSRVIQGASETIKVRKAGPERRVKVLHIRGMDALTEEAELVKALETKVGSLKNKAYRLSGVRPNANDTLAATFVINEEDAGKIMKNGWVRVGIARCPIEERIRLNQCYRCWKYDHIAAECTGGDKRNLCRKCGEEGHIAKECKNEDYCIQCNRPGHKFGSGKCAVFRQALSKARKEWREGQENVSHPSQADIEAVAANQPYLGEDKEEGFLVGSLAPNTTARSPTLPGASRCPRGCTQMYFPLLRKKKGQVKSGQVPLQGAVRPCRWWRGLSNRSDAQGDDGGSFVLLAGSQQPLLAWQGMEDYKMINTKETEEKARKEQPALVESGVSDRAPLENQQMIAQILLADDQVNPSRRKRTRTSAEKSAHRGGGSYKSGEPETERDFSRPFAGSVGRRDDVVEFTRAVGDDSSKYHRPHRQADHGFHYGRFQTERFCGSGSRRVLSVQVVPGLTGRCRIYPPASPEQW</sequence>
<dbReference type="InterPro" id="IPR042509">
    <property type="entry name" value="ZCCHC3"/>
</dbReference>
<evidence type="ECO:0000256" key="2">
    <source>
        <dbReference type="SAM" id="MobiDB-lite"/>
    </source>
</evidence>
<feature type="domain" description="CCHC-type" evidence="3">
    <location>
        <begin position="209"/>
        <end position="224"/>
    </location>
</feature>
<dbReference type="EMBL" id="JABDTM020021132">
    <property type="protein sequence ID" value="KAH0816672.1"/>
    <property type="molecule type" value="Genomic_DNA"/>
</dbReference>
<dbReference type="GO" id="GO:0003690">
    <property type="term" value="F:double-stranded DNA binding"/>
    <property type="evidence" value="ECO:0007669"/>
    <property type="project" value="InterPro"/>
</dbReference>
<reference evidence="4" key="2">
    <citation type="submission" date="2021-08" db="EMBL/GenBank/DDBJ databases">
        <authorList>
            <person name="Eriksson T."/>
        </authorList>
    </citation>
    <scope>NUCLEOTIDE SEQUENCE</scope>
    <source>
        <strain evidence="4">Stoneville</strain>
        <tissue evidence="4">Whole head</tissue>
    </source>
</reference>
<dbReference type="Proteomes" id="UP000719412">
    <property type="component" value="Unassembled WGS sequence"/>
</dbReference>
<gene>
    <name evidence="4" type="ORF">GEV33_006119</name>
</gene>
<organism evidence="4 5">
    <name type="scientific">Tenebrio molitor</name>
    <name type="common">Yellow mealworm beetle</name>
    <dbReference type="NCBI Taxonomy" id="7067"/>
    <lineage>
        <taxon>Eukaryota</taxon>
        <taxon>Metazoa</taxon>
        <taxon>Ecdysozoa</taxon>
        <taxon>Arthropoda</taxon>
        <taxon>Hexapoda</taxon>
        <taxon>Insecta</taxon>
        <taxon>Pterygota</taxon>
        <taxon>Neoptera</taxon>
        <taxon>Endopterygota</taxon>
        <taxon>Coleoptera</taxon>
        <taxon>Polyphaga</taxon>
        <taxon>Cucujiformia</taxon>
        <taxon>Tenebrionidae</taxon>
        <taxon>Tenebrio</taxon>
    </lineage>
</organism>
<evidence type="ECO:0000259" key="3">
    <source>
        <dbReference type="PROSITE" id="PS50158"/>
    </source>
</evidence>
<dbReference type="Pfam" id="PF00098">
    <property type="entry name" value="zf-CCHC"/>
    <property type="match status" value="1"/>
</dbReference>
<dbReference type="PROSITE" id="PS50158">
    <property type="entry name" value="ZF_CCHC"/>
    <property type="match status" value="1"/>
</dbReference>
<dbReference type="GO" id="GO:0002218">
    <property type="term" value="P:activation of innate immune response"/>
    <property type="evidence" value="ECO:0007669"/>
    <property type="project" value="InterPro"/>
</dbReference>
<keyword evidence="1" id="KW-0863">Zinc-finger</keyword>
<reference evidence="4" key="1">
    <citation type="journal article" date="2020" name="J Insects Food Feed">
        <title>The yellow mealworm (Tenebrio molitor) genome: a resource for the emerging insects as food and feed industry.</title>
        <authorList>
            <person name="Eriksson T."/>
            <person name="Andere A."/>
            <person name="Kelstrup H."/>
            <person name="Emery V."/>
            <person name="Picard C."/>
        </authorList>
    </citation>
    <scope>NUCLEOTIDE SEQUENCE</scope>
    <source>
        <strain evidence="4">Stoneville</strain>
        <tissue evidence="4">Whole head</tissue>
    </source>
</reference>
<keyword evidence="5" id="KW-1185">Reference proteome</keyword>
<evidence type="ECO:0000256" key="1">
    <source>
        <dbReference type="PROSITE-ProRule" id="PRU00047"/>
    </source>
</evidence>
<dbReference type="SMART" id="SM00343">
    <property type="entry name" value="ZnF_C2HC"/>
    <property type="match status" value="2"/>
</dbReference>
<comment type="caution">
    <text evidence="4">The sequence shown here is derived from an EMBL/GenBank/DDBJ whole genome shotgun (WGS) entry which is preliminary data.</text>
</comment>